<evidence type="ECO:0000256" key="8">
    <source>
        <dbReference type="ARBA" id="ARBA00047811"/>
    </source>
</evidence>
<feature type="binding site" evidence="10">
    <location>
        <position position="736"/>
    </location>
    <ligand>
        <name>ATP</name>
        <dbReference type="ChEBI" id="CHEBI:30616"/>
    </ligand>
</feature>
<dbReference type="PANTHER" id="PTHR24056">
    <property type="entry name" value="CELL DIVISION PROTEIN KINASE"/>
    <property type="match status" value="1"/>
</dbReference>
<dbReference type="InterPro" id="IPR017441">
    <property type="entry name" value="Protein_kinase_ATP_BS"/>
</dbReference>
<keyword evidence="4" id="KW-0808">Transferase</keyword>
<dbReference type="SMART" id="SM00220">
    <property type="entry name" value="S_TKc"/>
    <property type="match status" value="1"/>
</dbReference>
<dbReference type="GO" id="GO:0008024">
    <property type="term" value="C:cyclin/CDK positive transcription elongation factor complex"/>
    <property type="evidence" value="ECO:0007669"/>
    <property type="project" value="TreeGrafter"/>
</dbReference>
<evidence type="ECO:0000256" key="4">
    <source>
        <dbReference type="ARBA" id="ARBA00022679"/>
    </source>
</evidence>
<dbReference type="CDD" id="cd07840">
    <property type="entry name" value="STKc_CDK9_like"/>
    <property type="match status" value="1"/>
</dbReference>
<feature type="region of interest" description="Disordered" evidence="11">
    <location>
        <begin position="1019"/>
        <end position="1092"/>
    </location>
</feature>
<evidence type="ECO:0000256" key="6">
    <source>
        <dbReference type="ARBA" id="ARBA00022777"/>
    </source>
</evidence>
<feature type="compositionally biased region" description="Polar residues" evidence="11">
    <location>
        <begin position="20"/>
        <end position="32"/>
    </location>
</feature>
<organism evidence="13 14">
    <name type="scientific">Xylaria flabelliformis</name>
    <dbReference type="NCBI Taxonomy" id="2512241"/>
    <lineage>
        <taxon>Eukaryota</taxon>
        <taxon>Fungi</taxon>
        <taxon>Dikarya</taxon>
        <taxon>Ascomycota</taxon>
        <taxon>Pezizomycotina</taxon>
        <taxon>Sordariomycetes</taxon>
        <taxon>Xylariomycetidae</taxon>
        <taxon>Xylariales</taxon>
        <taxon>Xylariaceae</taxon>
        <taxon>Xylaria</taxon>
    </lineage>
</organism>
<dbReference type="EMBL" id="VFLP01000074">
    <property type="protein sequence ID" value="TRX89075.1"/>
    <property type="molecule type" value="Genomic_DNA"/>
</dbReference>
<evidence type="ECO:0000256" key="7">
    <source>
        <dbReference type="ARBA" id="ARBA00022840"/>
    </source>
</evidence>
<dbReference type="PROSITE" id="PS00108">
    <property type="entry name" value="PROTEIN_KINASE_ST"/>
    <property type="match status" value="1"/>
</dbReference>
<evidence type="ECO:0000256" key="3">
    <source>
        <dbReference type="ARBA" id="ARBA00022527"/>
    </source>
</evidence>
<feature type="compositionally biased region" description="Basic residues" evidence="11">
    <location>
        <begin position="233"/>
        <end position="249"/>
    </location>
</feature>
<dbReference type="GO" id="GO:0004693">
    <property type="term" value="F:cyclin-dependent protein serine/threonine kinase activity"/>
    <property type="evidence" value="ECO:0007669"/>
    <property type="project" value="UniProtKB-EC"/>
</dbReference>
<feature type="domain" description="Protein kinase" evidence="12">
    <location>
        <begin position="707"/>
        <end position="992"/>
    </location>
</feature>
<reference evidence="14" key="1">
    <citation type="submission" date="2019-06" db="EMBL/GenBank/DDBJ databases">
        <title>Draft genome sequence of the griseofulvin-producing fungus Xylaria cubensis strain G536.</title>
        <authorList>
            <person name="Mead M.E."/>
            <person name="Raja H.A."/>
            <person name="Steenwyk J.L."/>
            <person name="Knowles S.L."/>
            <person name="Oberlies N.H."/>
            <person name="Rokas A."/>
        </authorList>
    </citation>
    <scope>NUCLEOTIDE SEQUENCE [LARGE SCALE GENOMIC DNA]</scope>
    <source>
        <strain evidence="14">G536</strain>
    </source>
</reference>
<gene>
    <name evidence="13" type="ORF">FHL15_009992</name>
</gene>
<dbReference type="Gene3D" id="3.30.200.20">
    <property type="entry name" value="Phosphorylase Kinase, domain 1"/>
    <property type="match status" value="1"/>
</dbReference>
<dbReference type="Gene3D" id="1.10.510.10">
    <property type="entry name" value="Transferase(Phosphotransferase) domain 1"/>
    <property type="match status" value="1"/>
</dbReference>
<keyword evidence="3" id="KW-0723">Serine/threonine-protein kinase</keyword>
<sequence>MSDIDVAPSRRPGPADAGTDVTSPSFTDATRYSRTKAPSRDVTMKRDRSRDSRDGSRGRGRPEPTHRGSGPSAHSRLRSSSPGFRPSQGYRGREKKYHGGEAYRDDGERRGNERRRGGSSDRREFYLDDTRRGKNSSARDFDPDPGKRHDGSSSPMHHSRPSNYAEHPRDRSFSPSSRKRLRSRSPLPFPPSRSKRSKRERERDRRRRTEREERFDRDHPKGHGPPRPDRAHSPSRRRSISPHYNVSHRRYAERSDHPTDHRPHRRSRSPAQEVDLDDRLAKPSRPRVDSKIRDSSPSPRSISRRSSFSHTQSPSRSIGRPPARGPADVDAHSLRESPSFELPRAEHPPRSPKDRGPRRPRKKAKYRDEPRLGPLASGANSIEVGMSWRTDRRTSFEAPGPSIDTRTERFHDFAPREISPHINPNSPHYDSPGSPQPRRSSKGGDPHYSSRSQHLPRDRNFPDSTSATGRQRLSQSPPRPPTGPLSHSRGRGFSRGGFRGGMASARGGLADNVSSRHGHWPAAVGSSRDRDALSPSSHTMPAHFDTPTAKDDDREAGNASRPLEGGQSEDKPQDERVTADQMSSPRPPPTAPTGPASSKFSFAFKTSTKNPVAAPKPEISQKFSAAPKKDTHPIIDDRDRDLPKDTPREPASARARPDYHHSRPPPPPPPPEQPRTRKVIKTRRKLKPKPPLDPELAKSVSVYFRKPGNESVIGSGTYGKVFKGRHVYTKKLVALKRIRMEGERDGFPVTAMREVKLLQSFRHDNIVDLHEVMIERNECYMVFEYLSHDLTGLLNHPTYKLDAAQKKHLAMQLFEGLDYLHKRGVLHRDIKAANILVSNDGVLKLADFGLARFYAKRHQLDYTNRVITIWYRSPELLLGETRYGAAVDIWSAACVMVEIFTRHAIFPGDGGEISQLEKIYNILGTPNRKEWPGLADTPWFELLRPGYRKPNVFAEKYKERVPAAAFDLLAEMFHYDPIKRPSAADVLEHPYFTVEQPPPRQAVELKDIKGDWHEFESKALRREKEKQEKQQREARRAAAAKEGGDKERKRPPSAPSTQPESKRPHLEGASSLNRESSSTAVPRLENSATETA</sequence>
<evidence type="ECO:0000313" key="13">
    <source>
        <dbReference type="EMBL" id="TRX89075.1"/>
    </source>
</evidence>
<dbReference type="Pfam" id="PF00069">
    <property type="entry name" value="Pkinase"/>
    <property type="match status" value="1"/>
</dbReference>
<name>A0A553HM86_9PEZI</name>
<keyword evidence="14" id="KW-1185">Reference proteome</keyword>
<evidence type="ECO:0000256" key="5">
    <source>
        <dbReference type="ARBA" id="ARBA00022741"/>
    </source>
</evidence>
<evidence type="ECO:0000313" key="14">
    <source>
        <dbReference type="Proteomes" id="UP000319160"/>
    </source>
</evidence>
<feature type="compositionally biased region" description="Basic and acidic residues" evidence="11">
    <location>
        <begin position="343"/>
        <end position="357"/>
    </location>
</feature>
<evidence type="ECO:0000256" key="9">
    <source>
        <dbReference type="ARBA" id="ARBA00048367"/>
    </source>
</evidence>
<dbReference type="GO" id="GO:0030332">
    <property type="term" value="F:cyclin binding"/>
    <property type="evidence" value="ECO:0007669"/>
    <property type="project" value="TreeGrafter"/>
</dbReference>
<protein>
    <recommendedName>
        <fullName evidence="2">cyclin-dependent kinase</fullName>
        <ecNumber evidence="2">2.7.11.22</ecNumber>
    </recommendedName>
</protein>
<comment type="caution">
    <text evidence="13">The sequence shown here is derived from an EMBL/GenBank/DDBJ whole genome shotgun (WGS) entry which is preliminary data.</text>
</comment>
<keyword evidence="7 10" id="KW-0067">ATP-binding</keyword>
<feature type="compositionally biased region" description="Pro residues" evidence="11">
    <location>
        <begin position="664"/>
        <end position="673"/>
    </location>
</feature>
<dbReference type="GO" id="GO:0008353">
    <property type="term" value="F:RNA polymerase II CTD heptapeptide repeat kinase activity"/>
    <property type="evidence" value="ECO:0007669"/>
    <property type="project" value="TreeGrafter"/>
</dbReference>
<feature type="compositionally biased region" description="Low complexity" evidence="11">
    <location>
        <begin position="295"/>
        <end position="317"/>
    </location>
</feature>
<dbReference type="InterPro" id="IPR008271">
    <property type="entry name" value="Ser/Thr_kinase_AS"/>
</dbReference>
<dbReference type="FunFam" id="1.10.510.10:FF:000440">
    <property type="entry name" value="Serine/threonine-protein kinase bur1"/>
    <property type="match status" value="1"/>
</dbReference>
<dbReference type="Proteomes" id="UP000319160">
    <property type="component" value="Unassembled WGS sequence"/>
</dbReference>
<keyword evidence="5 10" id="KW-0547">Nucleotide-binding</keyword>
<feature type="compositionally biased region" description="Basic and acidic residues" evidence="11">
    <location>
        <begin position="97"/>
        <end position="151"/>
    </location>
</feature>
<evidence type="ECO:0000259" key="12">
    <source>
        <dbReference type="PROSITE" id="PS50011"/>
    </source>
</evidence>
<evidence type="ECO:0000256" key="11">
    <source>
        <dbReference type="SAM" id="MobiDB-lite"/>
    </source>
</evidence>
<dbReference type="PANTHER" id="PTHR24056:SF546">
    <property type="entry name" value="CYCLIN-DEPENDENT KINASE 12"/>
    <property type="match status" value="1"/>
</dbReference>
<feature type="compositionally biased region" description="Basic and acidic residues" evidence="11">
    <location>
        <begin position="199"/>
        <end position="232"/>
    </location>
</feature>
<feature type="compositionally biased region" description="Basic and acidic residues" evidence="11">
    <location>
        <begin position="1019"/>
        <end position="1036"/>
    </location>
</feature>
<feature type="compositionally biased region" description="Basic and acidic residues" evidence="11">
    <location>
        <begin position="405"/>
        <end position="419"/>
    </location>
</feature>
<evidence type="ECO:0000256" key="2">
    <source>
        <dbReference type="ARBA" id="ARBA00012425"/>
    </source>
</evidence>
<feature type="compositionally biased region" description="Basic and acidic residues" evidence="11">
    <location>
        <begin position="568"/>
        <end position="578"/>
    </location>
</feature>
<accession>A0A553HM86</accession>
<feature type="compositionally biased region" description="Basic and acidic residues" evidence="11">
    <location>
        <begin position="627"/>
        <end position="648"/>
    </location>
</feature>
<feature type="compositionally biased region" description="Polar residues" evidence="11">
    <location>
        <begin position="1070"/>
        <end position="1092"/>
    </location>
</feature>
<dbReference type="InterPro" id="IPR011009">
    <property type="entry name" value="Kinase-like_dom_sf"/>
</dbReference>
<dbReference type="PROSITE" id="PS50011">
    <property type="entry name" value="PROTEIN_KINASE_DOM"/>
    <property type="match status" value="1"/>
</dbReference>
<comment type="catalytic activity">
    <reaction evidence="8">
        <text>L-threonyl-[protein] + ATP = O-phospho-L-threonyl-[protein] + ADP + H(+)</text>
        <dbReference type="Rhea" id="RHEA:46608"/>
        <dbReference type="Rhea" id="RHEA-COMP:11060"/>
        <dbReference type="Rhea" id="RHEA-COMP:11605"/>
        <dbReference type="ChEBI" id="CHEBI:15378"/>
        <dbReference type="ChEBI" id="CHEBI:30013"/>
        <dbReference type="ChEBI" id="CHEBI:30616"/>
        <dbReference type="ChEBI" id="CHEBI:61977"/>
        <dbReference type="ChEBI" id="CHEBI:456216"/>
        <dbReference type="EC" id="2.7.11.22"/>
    </reaction>
</comment>
<feature type="compositionally biased region" description="Basic and acidic residues" evidence="11">
    <location>
        <begin position="250"/>
        <end position="261"/>
    </location>
</feature>
<dbReference type="FunFam" id="3.30.200.20:FF:000270">
    <property type="entry name" value="Serine/threonine-protein kinase bur1"/>
    <property type="match status" value="1"/>
</dbReference>
<evidence type="ECO:0000256" key="1">
    <source>
        <dbReference type="ARBA" id="ARBA00006485"/>
    </source>
</evidence>
<comment type="catalytic activity">
    <reaction evidence="9">
        <text>L-seryl-[protein] + ATP = O-phospho-L-seryl-[protein] + ADP + H(+)</text>
        <dbReference type="Rhea" id="RHEA:17989"/>
        <dbReference type="Rhea" id="RHEA-COMP:9863"/>
        <dbReference type="Rhea" id="RHEA-COMP:11604"/>
        <dbReference type="ChEBI" id="CHEBI:15378"/>
        <dbReference type="ChEBI" id="CHEBI:29999"/>
        <dbReference type="ChEBI" id="CHEBI:30616"/>
        <dbReference type="ChEBI" id="CHEBI:83421"/>
        <dbReference type="ChEBI" id="CHEBI:456216"/>
        <dbReference type="EC" id="2.7.11.22"/>
    </reaction>
</comment>
<feature type="region of interest" description="Disordered" evidence="11">
    <location>
        <begin position="1"/>
        <end position="677"/>
    </location>
</feature>
<dbReference type="GO" id="GO:0032968">
    <property type="term" value="P:positive regulation of transcription elongation by RNA polymerase II"/>
    <property type="evidence" value="ECO:0007669"/>
    <property type="project" value="TreeGrafter"/>
</dbReference>
<comment type="similarity">
    <text evidence="1">Belongs to the protein kinase superfamily. CMGC Ser/Thr protein kinase family. CDC2/CDKX subfamily.</text>
</comment>
<dbReference type="AlphaFoldDB" id="A0A553HM86"/>
<dbReference type="GO" id="GO:0005524">
    <property type="term" value="F:ATP binding"/>
    <property type="evidence" value="ECO:0007669"/>
    <property type="project" value="UniProtKB-UniRule"/>
</dbReference>
<dbReference type="SUPFAM" id="SSF56112">
    <property type="entry name" value="Protein kinase-like (PK-like)"/>
    <property type="match status" value="1"/>
</dbReference>
<dbReference type="EC" id="2.7.11.22" evidence="2"/>
<keyword evidence="6" id="KW-0418">Kinase</keyword>
<dbReference type="InterPro" id="IPR000719">
    <property type="entry name" value="Prot_kinase_dom"/>
</dbReference>
<dbReference type="InterPro" id="IPR050108">
    <property type="entry name" value="CDK"/>
</dbReference>
<feature type="compositionally biased region" description="Basic and acidic residues" evidence="11">
    <location>
        <begin position="277"/>
        <end position="294"/>
    </location>
</feature>
<proteinExistence type="inferred from homology"/>
<dbReference type="STRING" id="2512241.A0A553HM86"/>
<dbReference type="PROSITE" id="PS00107">
    <property type="entry name" value="PROTEIN_KINASE_ATP"/>
    <property type="match status" value="1"/>
</dbReference>
<feature type="compositionally biased region" description="Basic and acidic residues" evidence="11">
    <location>
        <begin position="38"/>
        <end position="66"/>
    </location>
</feature>
<dbReference type="OrthoDB" id="204883at2759"/>
<feature type="compositionally biased region" description="Low complexity" evidence="11">
    <location>
        <begin position="593"/>
        <end position="609"/>
    </location>
</feature>
<evidence type="ECO:0000256" key="10">
    <source>
        <dbReference type="PROSITE-ProRule" id="PRU10141"/>
    </source>
</evidence>